<organism evidence="9 10">
    <name type="scientific">Artemia franciscana</name>
    <name type="common">Brine shrimp</name>
    <name type="synonym">Artemia sanfranciscana</name>
    <dbReference type="NCBI Taxonomy" id="6661"/>
    <lineage>
        <taxon>Eukaryota</taxon>
        <taxon>Metazoa</taxon>
        <taxon>Ecdysozoa</taxon>
        <taxon>Arthropoda</taxon>
        <taxon>Crustacea</taxon>
        <taxon>Branchiopoda</taxon>
        <taxon>Anostraca</taxon>
        <taxon>Artemiidae</taxon>
        <taxon>Artemia</taxon>
    </lineage>
</organism>
<keyword evidence="3 7" id="KW-1133">Transmembrane helix</keyword>
<dbReference type="GO" id="GO:0004930">
    <property type="term" value="F:G protein-coupled receptor activity"/>
    <property type="evidence" value="ECO:0007669"/>
    <property type="project" value="InterPro"/>
</dbReference>
<dbReference type="SUPFAM" id="SSF53822">
    <property type="entry name" value="Periplasmic binding protein-like I"/>
    <property type="match status" value="1"/>
</dbReference>
<keyword evidence="4 7" id="KW-0472">Membrane</keyword>
<feature type="compositionally biased region" description="Basic and acidic residues" evidence="6">
    <location>
        <begin position="739"/>
        <end position="749"/>
    </location>
</feature>
<evidence type="ECO:0000256" key="3">
    <source>
        <dbReference type="ARBA" id="ARBA00022989"/>
    </source>
</evidence>
<dbReference type="EMBL" id="JAVRJZ010000017">
    <property type="protein sequence ID" value="KAK2710353.1"/>
    <property type="molecule type" value="Genomic_DNA"/>
</dbReference>
<evidence type="ECO:0000256" key="2">
    <source>
        <dbReference type="ARBA" id="ARBA00022692"/>
    </source>
</evidence>
<reference evidence="9" key="1">
    <citation type="submission" date="2023-07" db="EMBL/GenBank/DDBJ databases">
        <title>Chromosome-level genome assembly of Artemia franciscana.</title>
        <authorList>
            <person name="Jo E."/>
        </authorList>
    </citation>
    <scope>NUCLEOTIDE SEQUENCE</scope>
    <source>
        <tissue evidence="9">Whole body</tissue>
    </source>
</reference>
<keyword evidence="5" id="KW-0325">Glycoprotein</keyword>
<evidence type="ECO:0000256" key="7">
    <source>
        <dbReference type="SAM" id="Phobius"/>
    </source>
</evidence>
<dbReference type="PROSITE" id="PS50259">
    <property type="entry name" value="G_PROTEIN_RECEP_F3_4"/>
    <property type="match status" value="1"/>
</dbReference>
<comment type="subcellular location">
    <subcellularLocation>
        <location evidence="1">Membrane</location>
        <topology evidence="1">Multi-pass membrane protein</topology>
    </subcellularLocation>
</comment>
<gene>
    <name evidence="9" type="ORF">QYM36_013867</name>
</gene>
<comment type="caution">
    <text evidence="9">The sequence shown here is derived from an EMBL/GenBank/DDBJ whole genome shotgun (WGS) entry which is preliminary data.</text>
</comment>
<evidence type="ECO:0000256" key="4">
    <source>
        <dbReference type="ARBA" id="ARBA00023136"/>
    </source>
</evidence>
<feature type="region of interest" description="Disordered" evidence="6">
    <location>
        <begin position="725"/>
        <end position="749"/>
    </location>
</feature>
<feature type="transmembrane region" description="Helical" evidence="7">
    <location>
        <begin position="634"/>
        <end position="653"/>
    </location>
</feature>
<feature type="transmembrane region" description="Helical" evidence="7">
    <location>
        <begin position="514"/>
        <end position="533"/>
    </location>
</feature>
<dbReference type="InterPro" id="IPR028082">
    <property type="entry name" value="Peripla_BP_I"/>
</dbReference>
<sequence length="749" mass="84038">SRLCFVSLYIPEKMNSLPILLKICLRIVLIVTFLPGYSKGLGPPIVPALDIDGHLLIAGILSLNEGQYCRSSLDDNPLSDANDIIYALSRAVEKLNEVNFFPKEWKLGLKIWDDCFYEGNSVKASIHALSTLLEMPFNGSSTVAGIISEANSPELISKMAQSINYPYMKMPPLALHEEMTAGVQMLVITKVDHVSVIAKNHYQLEIFGNSAREENICVVNQILFSSSRSADDILQSMKRLKKSGVKNMVAIGDQADFEPLLALQNKDSTFDFNWLFISQAELDSNAFTGFNTSNKLFGIYTMYNEELDEDFEARQINNKRVQSMVRTVYSVSSQIKNFIKNNCDEDTKCNFSDLKLYSYEDDVSDVRKALGLERDDVSVAITAQLNSGILVDVGIFNGTHIEIRDFNLIEDDEDKDSSETCKSYICTNIERSILHSFHLKDEVWVYIVMTTSCICVLIIVAIIVYILCRVWEKDNVEGSQTFTLLTLFSVIVLYVTIIPYIMNVTETTCYMRTPVTAIAFAFLFSLLAARSIMLSTTAAEASSGHISGCVQGTLFLLMFGIQIAITTSDIVYNERLLPIKVMMDTGSKFVCHEKWLDLLISYIYVLVLLFFLLLTTPFAVKSNRNYSEGPSFCLSAYLITCLWLMCTCGYFLLKSDWKDFCVALIIVGTGTTHLITVFIPKTYMMATSAAADAVTLTIRQSNYERSAMNGQRIYETLQVPSISSHYGPEPTRSGFSSFDEPKNNQKAEF</sequence>
<dbReference type="InterPro" id="IPR002956">
    <property type="entry name" value="Bride_of_7less"/>
</dbReference>
<dbReference type="GO" id="GO:0005118">
    <property type="term" value="F:sevenless binding"/>
    <property type="evidence" value="ECO:0007669"/>
    <property type="project" value="InterPro"/>
</dbReference>
<feature type="non-terminal residue" evidence="9">
    <location>
        <position position="1"/>
    </location>
</feature>
<dbReference type="Pfam" id="PF00003">
    <property type="entry name" value="7tm_3"/>
    <property type="match status" value="1"/>
</dbReference>
<dbReference type="InterPro" id="IPR017978">
    <property type="entry name" value="GPCR_3_C"/>
</dbReference>
<accession>A0AA88KWU0</accession>
<feature type="transmembrane region" description="Helical" evidence="7">
    <location>
        <begin position="595"/>
        <end position="614"/>
    </location>
</feature>
<keyword evidence="2 7" id="KW-0812">Transmembrane</keyword>
<protein>
    <recommendedName>
        <fullName evidence="8">G-protein coupled receptors family 3 profile domain-containing protein</fullName>
    </recommendedName>
</protein>
<name>A0AA88KWU0_ARTSF</name>
<evidence type="ECO:0000256" key="1">
    <source>
        <dbReference type="ARBA" id="ARBA00004141"/>
    </source>
</evidence>
<feature type="domain" description="G-protein coupled receptors family 3 profile" evidence="8">
    <location>
        <begin position="478"/>
        <end position="685"/>
    </location>
</feature>
<feature type="transmembrane region" description="Helical" evidence="7">
    <location>
        <begin position="443"/>
        <end position="467"/>
    </location>
</feature>
<keyword evidence="10" id="KW-1185">Reference proteome</keyword>
<dbReference type="AlphaFoldDB" id="A0AA88KWU0"/>
<feature type="transmembrane region" description="Helical" evidence="7">
    <location>
        <begin position="660"/>
        <end position="679"/>
    </location>
</feature>
<evidence type="ECO:0000259" key="8">
    <source>
        <dbReference type="PROSITE" id="PS50259"/>
    </source>
</evidence>
<dbReference type="PANTHER" id="PTHR24060">
    <property type="entry name" value="METABOTROPIC GLUTAMATE RECEPTOR"/>
    <property type="match status" value="1"/>
</dbReference>
<proteinExistence type="predicted"/>
<dbReference type="InterPro" id="IPR050726">
    <property type="entry name" value="mGluR"/>
</dbReference>
<evidence type="ECO:0000313" key="10">
    <source>
        <dbReference type="Proteomes" id="UP001187531"/>
    </source>
</evidence>
<feature type="transmembrane region" description="Helical" evidence="7">
    <location>
        <begin position="553"/>
        <end position="574"/>
    </location>
</feature>
<evidence type="ECO:0000256" key="5">
    <source>
        <dbReference type="ARBA" id="ARBA00023180"/>
    </source>
</evidence>
<feature type="transmembrane region" description="Helical" evidence="7">
    <location>
        <begin position="482"/>
        <end position="502"/>
    </location>
</feature>
<evidence type="ECO:0000256" key="6">
    <source>
        <dbReference type="SAM" id="MobiDB-lite"/>
    </source>
</evidence>
<dbReference type="Proteomes" id="UP001187531">
    <property type="component" value="Unassembled WGS sequence"/>
</dbReference>
<dbReference type="Gene3D" id="3.40.50.2300">
    <property type="match status" value="2"/>
</dbReference>
<dbReference type="GO" id="GO:0007601">
    <property type="term" value="P:visual perception"/>
    <property type="evidence" value="ECO:0007669"/>
    <property type="project" value="InterPro"/>
</dbReference>
<dbReference type="GO" id="GO:0016020">
    <property type="term" value="C:membrane"/>
    <property type="evidence" value="ECO:0007669"/>
    <property type="project" value="UniProtKB-SubCell"/>
</dbReference>
<dbReference type="PRINTS" id="PR01223">
    <property type="entry name" value="BRIDEOF7LESS"/>
</dbReference>
<evidence type="ECO:0000313" key="9">
    <source>
        <dbReference type="EMBL" id="KAK2710353.1"/>
    </source>
</evidence>